<name>X0ZH62_9ZZZZ</name>
<proteinExistence type="predicted"/>
<dbReference type="PANTHER" id="PTHR21343:SF8">
    <property type="entry name" value="DRTGG DOMAIN-CONTAINING PROTEIN"/>
    <property type="match status" value="1"/>
</dbReference>
<dbReference type="AlphaFoldDB" id="X0ZH62"/>
<dbReference type="InterPro" id="IPR028979">
    <property type="entry name" value="Ser_kin/Pase_Hpr-like_N_sf"/>
</dbReference>
<dbReference type="CDD" id="cd03109">
    <property type="entry name" value="DTBS"/>
    <property type="match status" value="1"/>
</dbReference>
<organism evidence="2">
    <name type="scientific">marine sediment metagenome</name>
    <dbReference type="NCBI Taxonomy" id="412755"/>
    <lineage>
        <taxon>unclassified sequences</taxon>
        <taxon>metagenomes</taxon>
        <taxon>ecological metagenomes</taxon>
    </lineage>
</organism>
<evidence type="ECO:0000256" key="1">
    <source>
        <dbReference type="ARBA" id="ARBA00022962"/>
    </source>
</evidence>
<accession>X0ZH62</accession>
<dbReference type="Gene3D" id="3.40.1390.20">
    <property type="entry name" value="HprK N-terminal domain-like"/>
    <property type="match status" value="1"/>
</dbReference>
<dbReference type="Pfam" id="PF13500">
    <property type="entry name" value="AAA_26"/>
    <property type="match status" value="1"/>
</dbReference>
<keyword evidence="1" id="KW-0315">Glutamine amidotransferase</keyword>
<sequence>MIPLFFISNQPFSGKSSMCVGVGKLFTEKGLKVGYMKPLGTLPTRVGGINTDEDAQYISNILDVKEELEDICPIVLTQHYTREGLKDKSFSKGFVDLIAKAYHRIQKGKDIVILEGAKSVEDGYFLGISSDKICEKLGARVIMVIKYSSEIVDQVLYSKEFLGDYLSGVIINWVPRSQMNYLEELIVPFLTKKGIEVFGYIASDKMLSSVSIKEMSKLLGGQIICAEDKVNELVETFMVGAMGQEQALKFFRMSINIIQSILYCNNFFSIFITYFYPEFILKCHNKFH</sequence>
<comment type="caution">
    <text evidence="2">The sequence shown here is derived from an EMBL/GenBank/DDBJ whole genome shotgun (WGS) entry which is preliminary data.</text>
</comment>
<dbReference type="Gene3D" id="3.40.50.300">
    <property type="entry name" value="P-loop containing nucleotide triphosphate hydrolases"/>
    <property type="match status" value="1"/>
</dbReference>
<dbReference type="EMBL" id="BART01002317">
    <property type="protein sequence ID" value="GAG59708.1"/>
    <property type="molecule type" value="Genomic_DNA"/>
</dbReference>
<dbReference type="SUPFAM" id="SSF52540">
    <property type="entry name" value="P-loop containing nucleoside triphosphate hydrolases"/>
    <property type="match status" value="1"/>
</dbReference>
<protein>
    <recommendedName>
        <fullName evidence="3">DRTGG domain-containing protein</fullName>
    </recommendedName>
</protein>
<reference evidence="2" key="1">
    <citation type="journal article" date="2014" name="Front. Microbiol.">
        <title>High frequency of phylogenetically diverse reductive dehalogenase-homologous genes in deep subseafloor sedimentary metagenomes.</title>
        <authorList>
            <person name="Kawai M."/>
            <person name="Futagami T."/>
            <person name="Toyoda A."/>
            <person name="Takaki Y."/>
            <person name="Nishi S."/>
            <person name="Hori S."/>
            <person name="Arai W."/>
            <person name="Tsubouchi T."/>
            <person name="Morono Y."/>
            <person name="Uchiyama I."/>
            <person name="Ito T."/>
            <person name="Fujiyama A."/>
            <person name="Inagaki F."/>
            <person name="Takami H."/>
        </authorList>
    </citation>
    <scope>NUCLEOTIDE SEQUENCE</scope>
    <source>
        <strain evidence="2">Expedition CK06-06</strain>
    </source>
</reference>
<dbReference type="InterPro" id="IPR027417">
    <property type="entry name" value="P-loop_NTPase"/>
</dbReference>
<evidence type="ECO:0000313" key="2">
    <source>
        <dbReference type="EMBL" id="GAG59708.1"/>
    </source>
</evidence>
<dbReference type="PANTHER" id="PTHR21343">
    <property type="entry name" value="DETHIOBIOTIN SYNTHETASE"/>
    <property type="match status" value="1"/>
</dbReference>
<gene>
    <name evidence="2" type="ORF">S01H4_07175</name>
</gene>
<evidence type="ECO:0008006" key="3">
    <source>
        <dbReference type="Google" id="ProtNLM"/>
    </source>
</evidence>